<dbReference type="Gene3D" id="3.40.50.450">
    <property type="match status" value="1"/>
</dbReference>
<dbReference type="GO" id="GO:0005829">
    <property type="term" value="C:cytosol"/>
    <property type="evidence" value="ECO:0007669"/>
    <property type="project" value="TreeGrafter"/>
</dbReference>
<dbReference type="EC" id="3.2.2.n1" evidence="2"/>
<dbReference type="Proteomes" id="UP000306317">
    <property type="component" value="Unassembled WGS sequence"/>
</dbReference>
<dbReference type="SUPFAM" id="SSF102405">
    <property type="entry name" value="MCP/YpsA-like"/>
    <property type="match status" value="1"/>
</dbReference>
<proteinExistence type="inferred from homology"/>
<dbReference type="AlphaFoldDB" id="A0A4S3KJZ8"/>
<dbReference type="PANTHER" id="PTHR43393:SF3">
    <property type="entry name" value="LYSINE DECARBOXYLASE-LIKE PROTEIN"/>
    <property type="match status" value="1"/>
</dbReference>
<sequence length="284" mass="31345">MNNNDEGKRREEAIVHGEAYRLAQEDVAFLASDGLRGVRLQLELLKPELALHEHAIRSTVVVLGSARTCSPEQAQAEVVQLAARTQAHPDEPELARELAAARRRLAGARYYEEARRFAEIVSYRFQCEGRRDFVVVTGGGPGIMDAANRGAYEAGARSIGLNITLPREQRPNSWITPDLAFRFHYFAVRKMHFMLRAKALVTFPGGFGTLDELFEVLTLVQTGKMPRLPIVLVGGAFWRRACDLGFLVEQGMLDASDAELVSVVENAEQAVAAIHAFYGGEPPA</sequence>
<dbReference type="Pfam" id="PF03641">
    <property type="entry name" value="Lysine_decarbox"/>
    <property type="match status" value="1"/>
</dbReference>
<dbReference type="InterPro" id="IPR052341">
    <property type="entry name" value="LOG_family_nucleotidases"/>
</dbReference>
<comment type="catalytic activity">
    <reaction evidence="1">
        <text>AMP + H2O = D-ribose 5-phosphate + adenine</text>
        <dbReference type="Rhea" id="RHEA:20129"/>
        <dbReference type="ChEBI" id="CHEBI:15377"/>
        <dbReference type="ChEBI" id="CHEBI:16708"/>
        <dbReference type="ChEBI" id="CHEBI:78346"/>
        <dbReference type="ChEBI" id="CHEBI:456215"/>
        <dbReference type="EC" id="3.2.2.4"/>
    </reaction>
</comment>
<gene>
    <name evidence="3" type="ORF">B1991_05085</name>
</gene>
<accession>A0A4S3KJZ8</accession>
<evidence type="ECO:0000313" key="3">
    <source>
        <dbReference type="EMBL" id="THD08698.1"/>
    </source>
</evidence>
<evidence type="ECO:0000256" key="1">
    <source>
        <dbReference type="ARBA" id="ARBA00000274"/>
    </source>
</evidence>
<keyword evidence="4" id="KW-1185">Reference proteome</keyword>
<dbReference type="NCBIfam" id="TIGR00730">
    <property type="entry name" value="Rossman fold protein, TIGR00730 family"/>
    <property type="match status" value="1"/>
</dbReference>
<dbReference type="EMBL" id="MWIO01000014">
    <property type="protein sequence ID" value="THD08698.1"/>
    <property type="molecule type" value="Genomic_DNA"/>
</dbReference>
<name>A0A4S3KJZ8_9GAMM</name>
<dbReference type="GO" id="GO:0009691">
    <property type="term" value="P:cytokinin biosynthetic process"/>
    <property type="evidence" value="ECO:0007669"/>
    <property type="project" value="UniProtKB-UniRule"/>
</dbReference>
<dbReference type="OrthoDB" id="9801098at2"/>
<evidence type="ECO:0000256" key="2">
    <source>
        <dbReference type="RuleBase" id="RU363015"/>
    </source>
</evidence>
<dbReference type="InterPro" id="IPR005269">
    <property type="entry name" value="LOG"/>
</dbReference>
<comment type="similarity">
    <text evidence="2">Belongs to the LOG family.</text>
</comment>
<keyword evidence="2" id="KW-0378">Hydrolase</keyword>
<dbReference type="PANTHER" id="PTHR43393">
    <property type="entry name" value="CYTOKININ RIBOSIDE 5'-MONOPHOSPHATE PHOSPHORIBOHYDROLASE"/>
    <property type="match status" value="1"/>
</dbReference>
<organism evidence="3 4">
    <name type="scientific">Rhodanobacter lindaniclasticus</name>
    <dbReference type="NCBI Taxonomy" id="75310"/>
    <lineage>
        <taxon>Bacteria</taxon>
        <taxon>Pseudomonadati</taxon>
        <taxon>Pseudomonadota</taxon>
        <taxon>Gammaproteobacteria</taxon>
        <taxon>Lysobacterales</taxon>
        <taxon>Rhodanobacteraceae</taxon>
        <taxon>Rhodanobacter</taxon>
    </lineage>
</organism>
<comment type="caution">
    <text evidence="3">The sequence shown here is derived from an EMBL/GenBank/DDBJ whole genome shotgun (WGS) entry which is preliminary data.</text>
</comment>
<evidence type="ECO:0000313" key="4">
    <source>
        <dbReference type="Proteomes" id="UP000306317"/>
    </source>
</evidence>
<protein>
    <recommendedName>
        <fullName evidence="2">Cytokinin riboside 5'-monophosphate phosphoribohydrolase</fullName>
        <ecNumber evidence="2">3.2.2.n1</ecNumber>
    </recommendedName>
</protein>
<dbReference type="InterPro" id="IPR031100">
    <property type="entry name" value="LOG_fam"/>
</dbReference>
<dbReference type="RefSeq" id="WP_136257622.1">
    <property type="nucleotide sequence ID" value="NZ_MWIO01000014.1"/>
</dbReference>
<keyword evidence="2" id="KW-0203">Cytokinin biosynthesis</keyword>
<reference evidence="3 4" key="1">
    <citation type="submission" date="2017-02" db="EMBL/GenBank/DDBJ databases">
        <title>Whole genome sequencing of Rhodanobacter lindaniclasticus DSM 17932.</title>
        <authorList>
            <person name="Kumar S."/>
            <person name="Patil P."/>
            <person name="Patil P.B."/>
        </authorList>
    </citation>
    <scope>NUCLEOTIDE SEQUENCE [LARGE SCALE GENOMIC DNA]</scope>
    <source>
        <strain evidence="3 4">DSM 17932</strain>
    </source>
</reference>
<dbReference type="GO" id="GO:0008714">
    <property type="term" value="F:AMP nucleosidase activity"/>
    <property type="evidence" value="ECO:0007669"/>
    <property type="project" value="UniProtKB-EC"/>
</dbReference>